<dbReference type="Proteomes" id="UP000002975">
    <property type="component" value="Unassembled WGS sequence"/>
</dbReference>
<dbReference type="HOGENOM" id="CLU_1568471_0_0_0"/>
<proteinExistence type="predicted"/>
<evidence type="ECO:0000313" key="2">
    <source>
        <dbReference type="Proteomes" id="UP000002975"/>
    </source>
</evidence>
<protein>
    <submittedName>
        <fullName evidence="1">Uncharacterized protein</fullName>
    </submittedName>
</protein>
<dbReference type="BioCyc" id="FSP469605-HMP:GTSP-90-MONOMER"/>
<organism evidence="1 2">
    <name type="scientific">Fusobacterium gonidiaformans 3-1-5R</name>
    <dbReference type="NCBI Taxonomy" id="469605"/>
    <lineage>
        <taxon>Bacteria</taxon>
        <taxon>Fusobacteriati</taxon>
        <taxon>Fusobacteriota</taxon>
        <taxon>Fusobacteriia</taxon>
        <taxon>Fusobacteriales</taxon>
        <taxon>Fusobacteriaceae</taxon>
        <taxon>Fusobacterium</taxon>
    </lineage>
</organism>
<accession>E5BER1</accession>
<dbReference type="EMBL" id="GG657971">
    <property type="protein sequence ID" value="EFS20592.1"/>
    <property type="molecule type" value="Genomic_DNA"/>
</dbReference>
<reference evidence="1 2" key="1">
    <citation type="submission" date="2009-02" db="EMBL/GenBank/DDBJ databases">
        <title>The Genome Sequence of Fusobacterium sp. 3_1_5R.</title>
        <authorList>
            <consortium name="The Broad Institute Genome Sequencing Platform"/>
            <person name="Ward D."/>
            <person name="Young S.K."/>
            <person name="Kodira C.D."/>
            <person name="Zeng Q."/>
            <person name="Koehrsen M."/>
            <person name="Alvarado L."/>
            <person name="Berlin A."/>
            <person name="Borenstein D."/>
            <person name="Chen Z."/>
            <person name="Engels R."/>
            <person name="Freedman E."/>
            <person name="Gellesch M."/>
            <person name="Goldberg J."/>
            <person name="Griggs A."/>
            <person name="Gujja S."/>
            <person name="Heiman D."/>
            <person name="Hepburn T."/>
            <person name="Howarth C."/>
            <person name="Jen D."/>
            <person name="Larson L."/>
            <person name="Lewis B."/>
            <person name="Mehta T."/>
            <person name="Park D."/>
            <person name="Pearson M."/>
            <person name="Roberts A."/>
            <person name="Saif S."/>
            <person name="Shea T."/>
            <person name="Shenoy N."/>
            <person name="Sisk P."/>
            <person name="Stolte C."/>
            <person name="Sykes S."/>
            <person name="Walk T."/>
            <person name="White J."/>
            <person name="Yandava C."/>
            <person name="Allen-Vercoe E."/>
            <person name="Strauss J."/>
            <person name="Ambrose C."/>
            <person name="Lander E."/>
            <person name="Nusbaum C."/>
            <person name="Galagan J."/>
            <person name="Birren B."/>
        </authorList>
    </citation>
    <scope>NUCLEOTIDE SEQUENCE [LARGE SCALE GENOMIC DNA]</scope>
    <source>
        <strain evidence="1 2">3_1_5R</strain>
    </source>
</reference>
<dbReference type="RefSeq" id="WP_008800671.1">
    <property type="nucleotide sequence ID" value="NZ_GG657971.1"/>
</dbReference>
<evidence type="ECO:0000313" key="1">
    <source>
        <dbReference type="EMBL" id="EFS20592.1"/>
    </source>
</evidence>
<sequence>MLVKDMKNGLLVNAVIDFINFLRDENEFNYKFVSENQEIFYTDGCKAIMNLQLNKEKYKNNKSQNFLFSFSRILKDMNEDDELKKELSEFILEYLKETNNYNEEMKGYIVNSYVTLDVLTETVDVDKERATLLKEFSDEIRKIEPSFRLALDWDSYFKECQKMEETGVWE</sequence>
<keyword evidence="2" id="KW-1185">Reference proteome</keyword>
<name>E5BER1_9FUSO</name>
<dbReference type="AlphaFoldDB" id="E5BER1"/>
<gene>
    <name evidence="1" type="ORF">FSBG_00089</name>
</gene>